<feature type="transmembrane region" description="Helical" evidence="4">
    <location>
        <begin position="12"/>
        <end position="31"/>
    </location>
</feature>
<organism evidence="6 7">
    <name type="scientific">Ramlibacter algicola</name>
    <dbReference type="NCBI Taxonomy" id="2795217"/>
    <lineage>
        <taxon>Bacteria</taxon>
        <taxon>Pseudomonadati</taxon>
        <taxon>Pseudomonadota</taxon>
        <taxon>Betaproteobacteria</taxon>
        <taxon>Burkholderiales</taxon>
        <taxon>Comamonadaceae</taxon>
        <taxon>Ramlibacter</taxon>
    </lineage>
</organism>
<dbReference type="RefSeq" id="WP_200787968.1">
    <property type="nucleotide sequence ID" value="NZ_JAEDAO010000001.1"/>
</dbReference>
<sequence length="388" mass="40493">MARDGGGVGLARLITGQIFLHASMAGMRMAAPLLALRAGYSEAAVGVLLALFALTQVFLALPAGNYADKHGLRRPFGFAVIASVAGCLLATAFPVYPVLCVAALLTGGATGTAVIALQRHVGRAAGTPSQLRQVFSWLAIGPAFSNFLGPFGAGLAIDAGGFQLAFLLLGLLPIVAWFCVRDMREVPEASPSKGKPRPAWDLLRDPMFRRLLLVNWIMSSCWDVHALVVPVLGHERGLSASVIGTILGAFAIAAALVRVGLPAIAARLQEHKVIVLSMACTALIFIAYPYQHTAWGMGVCSVLVGLALGMVQPMVMSMLHQITPDHRHGQAVGLRLMAINASSVSMPILFGGAGTLIGVAGLFWVVALGAGAGLPAAWNLRSASRQSP</sequence>
<protein>
    <submittedName>
        <fullName evidence="6">MFS transporter</fullName>
    </submittedName>
</protein>
<dbReference type="Proteomes" id="UP000617041">
    <property type="component" value="Unassembled WGS sequence"/>
</dbReference>
<gene>
    <name evidence="6" type="ORF">I8E28_10485</name>
</gene>
<feature type="transmembrane region" description="Helical" evidence="4">
    <location>
        <begin position="273"/>
        <end position="290"/>
    </location>
</feature>
<evidence type="ECO:0000313" key="6">
    <source>
        <dbReference type="EMBL" id="MBK0393017.1"/>
    </source>
</evidence>
<feature type="transmembrane region" description="Helical" evidence="4">
    <location>
        <begin position="134"/>
        <end position="156"/>
    </location>
</feature>
<dbReference type="Pfam" id="PF07690">
    <property type="entry name" value="MFS_1"/>
    <property type="match status" value="1"/>
</dbReference>
<feature type="domain" description="Major facilitator superfamily (MFS) profile" evidence="5">
    <location>
        <begin position="207"/>
        <end position="388"/>
    </location>
</feature>
<evidence type="ECO:0000256" key="1">
    <source>
        <dbReference type="ARBA" id="ARBA00022692"/>
    </source>
</evidence>
<dbReference type="AlphaFoldDB" id="A0A934Q1R2"/>
<feature type="transmembrane region" description="Helical" evidence="4">
    <location>
        <begin position="356"/>
        <end position="378"/>
    </location>
</feature>
<evidence type="ECO:0000259" key="5">
    <source>
        <dbReference type="PROSITE" id="PS50850"/>
    </source>
</evidence>
<feature type="transmembrane region" description="Helical" evidence="4">
    <location>
        <begin position="238"/>
        <end position="261"/>
    </location>
</feature>
<proteinExistence type="predicted"/>
<feature type="transmembrane region" description="Helical" evidence="4">
    <location>
        <begin position="102"/>
        <end position="122"/>
    </location>
</feature>
<keyword evidence="7" id="KW-1185">Reference proteome</keyword>
<name>A0A934Q1R2_9BURK</name>
<feature type="transmembrane region" description="Helical" evidence="4">
    <location>
        <begin position="43"/>
        <end position="64"/>
    </location>
</feature>
<evidence type="ECO:0000256" key="3">
    <source>
        <dbReference type="ARBA" id="ARBA00023136"/>
    </source>
</evidence>
<dbReference type="InterPro" id="IPR052528">
    <property type="entry name" value="Sugar_transport-like"/>
</dbReference>
<dbReference type="InterPro" id="IPR020846">
    <property type="entry name" value="MFS_dom"/>
</dbReference>
<evidence type="ECO:0000256" key="2">
    <source>
        <dbReference type="ARBA" id="ARBA00022989"/>
    </source>
</evidence>
<feature type="transmembrane region" description="Helical" evidence="4">
    <location>
        <begin position="211"/>
        <end position="232"/>
    </location>
</feature>
<keyword evidence="2 4" id="KW-1133">Transmembrane helix</keyword>
<feature type="transmembrane region" description="Helical" evidence="4">
    <location>
        <begin position="331"/>
        <end position="350"/>
    </location>
</feature>
<dbReference type="EMBL" id="JAEDAO010000001">
    <property type="protein sequence ID" value="MBK0393017.1"/>
    <property type="molecule type" value="Genomic_DNA"/>
</dbReference>
<keyword evidence="1 4" id="KW-0812">Transmembrane</keyword>
<dbReference type="Gene3D" id="1.20.1250.20">
    <property type="entry name" value="MFS general substrate transporter like domains"/>
    <property type="match status" value="1"/>
</dbReference>
<accession>A0A934Q1R2</accession>
<dbReference type="InterPro" id="IPR036259">
    <property type="entry name" value="MFS_trans_sf"/>
</dbReference>
<dbReference type="InterPro" id="IPR011701">
    <property type="entry name" value="MFS"/>
</dbReference>
<dbReference type="GO" id="GO:0022857">
    <property type="term" value="F:transmembrane transporter activity"/>
    <property type="evidence" value="ECO:0007669"/>
    <property type="project" value="InterPro"/>
</dbReference>
<comment type="caution">
    <text evidence="6">The sequence shown here is derived from an EMBL/GenBank/DDBJ whole genome shotgun (WGS) entry which is preliminary data.</text>
</comment>
<keyword evidence="3 4" id="KW-0472">Membrane</keyword>
<feature type="transmembrane region" description="Helical" evidence="4">
    <location>
        <begin position="76"/>
        <end position="96"/>
    </location>
</feature>
<dbReference type="PANTHER" id="PTHR23526:SF4">
    <property type="entry name" value="INTEGRAL MEMBRANE TRANSPORT PROTEIN"/>
    <property type="match status" value="1"/>
</dbReference>
<dbReference type="PANTHER" id="PTHR23526">
    <property type="entry name" value="INTEGRAL MEMBRANE TRANSPORT PROTEIN-RELATED"/>
    <property type="match status" value="1"/>
</dbReference>
<evidence type="ECO:0000313" key="7">
    <source>
        <dbReference type="Proteomes" id="UP000617041"/>
    </source>
</evidence>
<dbReference type="SUPFAM" id="SSF103473">
    <property type="entry name" value="MFS general substrate transporter"/>
    <property type="match status" value="1"/>
</dbReference>
<evidence type="ECO:0000256" key="4">
    <source>
        <dbReference type="SAM" id="Phobius"/>
    </source>
</evidence>
<feature type="transmembrane region" description="Helical" evidence="4">
    <location>
        <begin position="296"/>
        <end position="319"/>
    </location>
</feature>
<dbReference type="PROSITE" id="PS50850">
    <property type="entry name" value="MFS"/>
    <property type="match status" value="1"/>
</dbReference>
<reference evidence="6" key="1">
    <citation type="submission" date="2020-12" db="EMBL/GenBank/DDBJ databases">
        <title>Ramlibacter sp. nov., isolated from a freshwater alga, Cryptomonas.</title>
        <authorList>
            <person name="Kim H.M."/>
            <person name="Jeon C.O."/>
        </authorList>
    </citation>
    <scope>NUCLEOTIDE SEQUENCE</scope>
    <source>
        <strain evidence="6">CrO1</strain>
    </source>
</reference>
<feature type="transmembrane region" description="Helical" evidence="4">
    <location>
        <begin position="162"/>
        <end position="180"/>
    </location>
</feature>